<dbReference type="Gene3D" id="3.90.550.10">
    <property type="entry name" value="Spore Coat Polysaccharide Biosynthesis Protein SpsA, Chain A"/>
    <property type="match status" value="1"/>
</dbReference>
<dbReference type="EMBL" id="LN554846">
    <property type="protein sequence ID" value="CED70241.1"/>
    <property type="molecule type" value="Genomic_DNA"/>
</dbReference>
<evidence type="ECO:0000313" key="4">
    <source>
        <dbReference type="Proteomes" id="UP000032427"/>
    </source>
</evidence>
<dbReference type="Pfam" id="PF00571">
    <property type="entry name" value="CBS"/>
    <property type="match status" value="1"/>
</dbReference>
<keyword evidence="3" id="KW-0808">Transferase</keyword>
<dbReference type="STRING" id="80852.AWOD_I_0143"/>
<dbReference type="InterPro" id="IPR046342">
    <property type="entry name" value="CBS_dom_sf"/>
</dbReference>
<evidence type="ECO:0000313" key="3">
    <source>
        <dbReference type="EMBL" id="CED70241.1"/>
    </source>
</evidence>
<dbReference type="SMART" id="SM00116">
    <property type="entry name" value="CBS"/>
    <property type="match status" value="2"/>
</dbReference>
<organism evidence="3 4">
    <name type="scientific">Aliivibrio wodanis</name>
    <dbReference type="NCBI Taxonomy" id="80852"/>
    <lineage>
        <taxon>Bacteria</taxon>
        <taxon>Pseudomonadati</taxon>
        <taxon>Pseudomonadota</taxon>
        <taxon>Gammaproteobacteria</taxon>
        <taxon>Vibrionales</taxon>
        <taxon>Vibrionaceae</taxon>
        <taxon>Aliivibrio</taxon>
    </lineage>
</organism>
<protein>
    <submittedName>
        <fullName evidence="3">Nucleotidyl transferase</fullName>
    </submittedName>
</protein>
<dbReference type="GeneID" id="28539673"/>
<dbReference type="Proteomes" id="UP000032427">
    <property type="component" value="Chromosome 1"/>
</dbReference>
<dbReference type="PATRIC" id="fig|80852.17.peg.146"/>
<keyword evidence="1" id="KW-0129">CBS domain</keyword>
<dbReference type="KEGG" id="awd:AWOD_I_0143"/>
<dbReference type="AlphaFoldDB" id="A0A090IID9"/>
<dbReference type="SUPFAM" id="SSF53448">
    <property type="entry name" value="Nucleotide-diphospho-sugar transferases"/>
    <property type="match status" value="1"/>
</dbReference>
<dbReference type="Pfam" id="PF00483">
    <property type="entry name" value="NTP_transferase"/>
    <property type="match status" value="1"/>
</dbReference>
<proteinExistence type="predicted"/>
<gene>
    <name evidence="3" type="ORF">AWOD_I_0143</name>
</gene>
<dbReference type="InterPro" id="IPR050486">
    <property type="entry name" value="Mannose-1P_guanyltransferase"/>
</dbReference>
<keyword evidence="4" id="KW-1185">Reference proteome</keyword>
<dbReference type="HOGENOM" id="CLU_045375_0_0_6"/>
<dbReference type="SUPFAM" id="SSF54631">
    <property type="entry name" value="CBS-domain pair"/>
    <property type="match status" value="1"/>
</dbReference>
<evidence type="ECO:0000256" key="1">
    <source>
        <dbReference type="PROSITE-ProRule" id="PRU00703"/>
    </source>
</evidence>
<dbReference type="InterPro" id="IPR000644">
    <property type="entry name" value="CBS_dom"/>
</dbReference>
<name>A0A090IID9_9GAMM</name>
<dbReference type="OrthoDB" id="9788272at2"/>
<dbReference type="InterPro" id="IPR029044">
    <property type="entry name" value="Nucleotide-diphossugar_trans"/>
</dbReference>
<reference evidence="4" key="1">
    <citation type="submission" date="2014-09" db="EMBL/GenBank/DDBJ databases">
        <authorList>
            <person name="Hjerde E."/>
        </authorList>
    </citation>
    <scope>NUCLEOTIDE SEQUENCE [LARGE SCALE GENOMIC DNA]</scope>
    <source>
        <strain evidence="4">06/09/139</strain>
    </source>
</reference>
<dbReference type="PROSITE" id="PS51371">
    <property type="entry name" value="CBS"/>
    <property type="match status" value="1"/>
</dbReference>
<dbReference type="GO" id="GO:0016740">
    <property type="term" value="F:transferase activity"/>
    <property type="evidence" value="ECO:0007669"/>
    <property type="project" value="UniProtKB-KW"/>
</dbReference>
<dbReference type="CDD" id="cd06426">
    <property type="entry name" value="NTP_transferase_like_2"/>
    <property type="match status" value="1"/>
</dbReference>
<dbReference type="InterPro" id="IPR005835">
    <property type="entry name" value="NTP_transferase_dom"/>
</dbReference>
<accession>A0A090IID9</accession>
<evidence type="ECO:0000259" key="2">
    <source>
        <dbReference type="PROSITE" id="PS51371"/>
    </source>
</evidence>
<dbReference type="Gene3D" id="3.10.580.10">
    <property type="entry name" value="CBS-domain"/>
    <property type="match status" value="1"/>
</dbReference>
<sequence>MSHDWKKILVSPSETVRTVLRIIDQQALKLAIVVGENNHLLGTVSDGDIRRAILNDSSLEDPISTVMYCHPTTADVGMTRENLLGLMEKKELHAIPILNHGQVVGLETLHGLLHKTQYDNPVFLMAGGFGTRLKPLTDTCPKPLLKVGERPILETVILSFIRSGFTNFYISTHYLPEMIHAALGDGERWGVKIQYIHEDTPLGTGGALGLLPDDLPDLPVIVMNGDVLTKINFEELLSFHNKQKSRATMCVREFEYQVPFGVVEAEGLQITGLVEKPTYRFHVNAGIYVINKSVIRDVRKNEYLDMPTLFESIIGKEAHVYPFHEYWLDIGRMDDFKRAQVDILTLGL</sequence>
<dbReference type="PANTHER" id="PTHR22572">
    <property type="entry name" value="SUGAR-1-PHOSPHATE GUANYL TRANSFERASE"/>
    <property type="match status" value="1"/>
</dbReference>
<feature type="domain" description="CBS" evidence="2">
    <location>
        <begin position="1"/>
        <end position="59"/>
    </location>
</feature>
<dbReference type="CDD" id="cd04607">
    <property type="entry name" value="CBS_pair_NTP_transferase_assoc"/>
    <property type="match status" value="1"/>
</dbReference>